<evidence type="ECO:0000313" key="1">
    <source>
        <dbReference type="EMBL" id="OXI35929.1"/>
    </source>
</evidence>
<dbReference type="EMBL" id="NKFA01000027">
    <property type="protein sequence ID" value="OXI35929.1"/>
    <property type="molecule type" value="Genomic_DNA"/>
</dbReference>
<sequence length="72" mass="7953">MTTAIPEISPALRQWTASVAENNAAFVDRVYKALMIVKPWLDLEARHRAQAAERAHMTATDEQAAVHALPEA</sequence>
<gene>
    <name evidence="1" type="ORF">CFB84_36685</name>
</gene>
<dbReference type="RefSeq" id="WP_089454024.1">
    <property type="nucleotide sequence ID" value="NZ_NKFA01000027.1"/>
</dbReference>
<reference evidence="2" key="1">
    <citation type="submission" date="2017-06" db="EMBL/GenBank/DDBJ databases">
        <authorList>
            <person name="LiPuma J."/>
            <person name="Spilker T."/>
        </authorList>
    </citation>
    <scope>NUCLEOTIDE SEQUENCE [LARGE SCALE GENOMIC DNA]</scope>
    <source>
        <strain evidence="2">AU17325</strain>
    </source>
</reference>
<evidence type="ECO:0000313" key="2">
    <source>
        <dbReference type="Proteomes" id="UP000214600"/>
    </source>
</evidence>
<accession>A0A228I1H3</accession>
<proteinExistence type="predicted"/>
<dbReference type="AlphaFoldDB" id="A0A228I1H3"/>
<protein>
    <submittedName>
        <fullName evidence="1">Uncharacterized protein</fullName>
    </submittedName>
</protein>
<organism evidence="1 2">
    <name type="scientific">Burkholderia aenigmatica</name>
    <dbReference type="NCBI Taxonomy" id="2015348"/>
    <lineage>
        <taxon>Bacteria</taxon>
        <taxon>Pseudomonadati</taxon>
        <taxon>Pseudomonadota</taxon>
        <taxon>Betaproteobacteria</taxon>
        <taxon>Burkholderiales</taxon>
        <taxon>Burkholderiaceae</taxon>
        <taxon>Burkholderia</taxon>
        <taxon>Burkholderia cepacia complex</taxon>
    </lineage>
</organism>
<dbReference type="Proteomes" id="UP000214600">
    <property type="component" value="Unassembled WGS sequence"/>
</dbReference>
<name>A0A228I1H3_9BURK</name>
<comment type="caution">
    <text evidence="1">The sequence shown here is derived from an EMBL/GenBank/DDBJ whole genome shotgun (WGS) entry which is preliminary data.</text>
</comment>
<reference evidence="1 2" key="2">
    <citation type="submission" date="2017-08" db="EMBL/GenBank/DDBJ databases">
        <title>WGS of novel Burkholderia cepaca complex species.</title>
        <authorList>
            <person name="Lipuma J."/>
            <person name="Spilker T."/>
        </authorList>
    </citation>
    <scope>NUCLEOTIDE SEQUENCE [LARGE SCALE GENOMIC DNA]</scope>
    <source>
        <strain evidence="1 2">AU17325</strain>
    </source>
</reference>